<dbReference type="PANTHER" id="PTHR47117">
    <property type="entry name" value="STAR-RELATED LIPID TRANSFER PROTEIN 9"/>
    <property type="match status" value="1"/>
</dbReference>
<proteinExistence type="predicted"/>
<dbReference type="SMART" id="SM00129">
    <property type="entry name" value="KISc"/>
    <property type="match status" value="1"/>
</dbReference>
<dbReference type="InterPro" id="IPR027417">
    <property type="entry name" value="P-loop_NTPase"/>
</dbReference>
<dbReference type="STRING" id="796925.A0A137PE09"/>
<evidence type="ECO:0000313" key="3">
    <source>
        <dbReference type="Proteomes" id="UP000070444"/>
    </source>
</evidence>
<dbReference type="AlphaFoldDB" id="A0A137PE09"/>
<evidence type="ECO:0000259" key="1">
    <source>
        <dbReference type="SMART" id="SM00129"/>
    </source>
</evidence>
<accession>A0A137PE09</accession>
<reference evidence="2 3" key="1">
    <citation type="journal article" date="2015" name="Genome Biol. Evol.">
        <title>Phylogenomic analyses indicate that early fungi evolved digesting cell walls of algal ancestors of land plants.</title>
        <authorList>
            <person name="Chang Y."/>
            <person name="Wang S."/>
            <person name="Sekimoto S."/>
            <person name="Aerts A.L."/>
            <person name="Choi C."/>
            <person name="Clum A."/>
            <person name="LaButti K.M."/>
            <person name="Lindquist E.A."/>
            <person name="Yee Ngan C."/>
            <person name="Ohm R.A."/>
            <person name="Salamov A.A."/>
            <person name="Grigoriev I.V."/>
            <person name="Spatafora J.W."/>
            <person name="Berbee M.L."/>
        </authorList>
    </citation>
    <scope>NUCLEOTIDE SEQUENCE [LARGE SCALE GENOMIC DNA]</scope>
    <source>
        <strain evidence="2 3">NRRL 28638</strain>
    </source>
</reference>
<keyword evidence="3" id="KW-1185">Reference proteome</keyword>
<organism evidence="2 3">
    <name type="scientific">Conidiobolus coronatus (strain ATCC 28846 / CBS 209.66 / NRRL 28638)</name>
    <name type="common">Delacroixia coronata</name>
    <dbReference type="NCBI Taxonomy" id="796925"/>
    <lineage>
        <taxon>Eukaryota</taxon>
        <taxon>Fungi</taxon>
        <taxon>Fungi incertae sedis</taxon>
        <taxon>Zoopagomycota</taxon>
        <taxon>Entomophthoromycotina</taxon>
        <taxon>Entomophthoromycetes</taxon>
        <taxon>Entomophthorales</taxon>
        <taxon>Ancylistaceae</taxon>
        <taxon>Conidiobolus</taxon>
    </lineage>
</organism>
<dbReference type="GO" id="GO:0007018">
    <property type="term" value="P:microtubule-based movement"/>
    <property type="evidence" value="ECO:0007669"/>
    <property type="project" value="InterPro"/>
</dbReference>
<dbReference type="Pfam" id="PF00225">
    <property type="entry name" value="Kinesin"/>
    <property type="match status" value="1"/>
</dbReference>
<name>A0A137PE09_CONC2</name>
<dbReference type="Gene3D" id="3.40.850.10">
    <property type="entry name" value="Kinesin motor domain"/>
    <property type="match status" value="1"/>
</dbReference>
<dbReference type="Proteomes" id="UP000070444">
    <property type="component" value="Unassembled WGS sequence"/>
</dbReference>
<dbReference type="GO" id="GO:0003777">
    <property type="term" value="F:microtubule motor activity"/>
    <property type="evidence" value="ECO:0007669"/>
    <property type="project" value="InterPro"/>
</dbReference>
<evidence type="ECO:0000313" key="2">
    <source>
        <dbReference type="EMBL" id="KXN73239.1"/>
    </source>
</evidence>
<dbReference type="InterPro" id="IPR036961">
    <property type="entry name" value="Kinesin_motor_dom_sf"/>
</dbReference>
<gene>
    <name evidence="2" type="ORF">CONCODRAFT_68482</name>
</gene>
<dbReference type="PRINTS" id="PR00380">
    <property type="entry name" value="KINESINHEAVY"/>
</dbReference>
<dbReference type="GO" id="GO:0008017">
    <property type="term" value="F:microtubule binding"/>
    <property type="evidence" value="ECO:0007669"/>
    <property type="project" value="InterPro"/>
</dbReference>
<dbReference type="OrthoDB" id="3176171at2759"/>
<dbReference type="Gene3D" id="6.10.250.2520">
    <property type="match status" value="1"/>
</dbReference>
<feature type="domain" description="Kinesin motor" evidence="1">
    <location>
        <begin position="1"/>
        <end position="141"/>
    </location>
</feature>
<dbReference type="PANTHER" id="PTHR47117:SF10">
    <property type="entry name" value="KINESIN-LIKE PROTEIN KIF1B"/>
    <property type="match status" value="1"/>
</dbReference>
<sequence length="176" mass="19571">MTTLTLPITFKFLMEIYCEKVREHPALGSYVEDLMDEGNKARTIAPTNMNATSSRSHAVFTILLTMTRSDPGANSTGATGEANINKSLTTLSKVISALADQSSAASKKGKKKVDIFIPYRDSLFHQQITNKLKNTEKIQQEREKALEELGITIEKNEITIHCTAVGSVQNRLYYRS</sequence>
<dbReference type="EMBL" id="KQ964440">
    <property type="protein sequence ID" value="KXN73239.1"/>
    <property type="molecule type" value="Genomic_DNA"/>
</dbReference>
<dbReference type="GO" id="GO:0005524">
    <property type="term" value="F:ATP binding"/>
    <property type="evidence" value="ECO:0007669"/>
    <property type="project" value="InterPro"/>
</dbReference>
<dbReference type="SUPFAM" id="SSF52540">
    <property type="entry name" value="P-loop containing nucleoside triphosphate hydrolases"/>
    <property type="match status" value="1"/>
</dbReference>
<dbReference type="InterPro" id="IPR001752">
    <property type="entry name" value="Kinesin_motor_dom"/>
</dbReference>
<protein>
    <submittedName>
        <fullName evidence="2">Kinesin-domain-containing protein</fullName>
    </submittedName>
</protein>